<feature type="region of interest" description="Disordered" evidence="1">
    <location>
        <begin position="59"/>
        <end position="82"/>
    </location>
</feature>
<evidence type="ECO:0000256" key="1">
    <source>
        <dbReference type="SAM" id="MobiDB-lite"/>
    </source>
</evidence>
<organism evidence="2 3">
    <name type="scientific">Aromatoleum diolicum</name>
    <dbReference type="NCBI Taxonomy" id="75796"/>
    <lineage>
        <taxon>Bacteria</taxon>
        <taxon>Pseudomonadati</taxon>
        <taxon>Pseudomonadota</taxon>
        <taxon>Betaproteobacteria</taxon>
        <taxon>Rhodocyclales</taxon>
        <taxon>Rhodocyclaceae</taxon>
        <taxon>Aromatoleum</taxon>
    </lineage>
</organism>
<comment type="caution">
    <text evidence="2">The sequence shown here is derived from an EMBL/GenBank/DDBJ whole genome shotgun (WGS) entry which is preliminary data.</text>
</comment>
<reference evidence="2 3" key="1">
    <citation type="submission" date="2019-12" db="EMBL/GenBank/DDBJ databases">
        <title>Comparative genomics gives insights into the taxonomy of the Azoarcus-Aromatoleum group and reveals separate origins of nif in the plant-associated Azoarcus and non-plant-associated Aromatoleum sub-groups.</title>
        <authorList>
            <person name="Lafos M."/>
            <person name="Maluk M."/>
            <person name="Batista M."/>
            <person name="Junghare M."/>
            <person name="Carmona M."/>
            <person name="Faoro H."/>
            <person name="Cruz L.M."/>
            <person name="Battistoni F."/>
            <person name="De Souza E."/>
            <person name="Pedrosa F."/>
            <person name="Chen W.-M."/>
            <person name="Poole P.S."/>
            <person name="Dixon R.A."/>
            <person name="James E.K."/>
        </authorList>
    </citation>
    <scope>NUCLEOTIDE SEQUENCE [LARGE SCALE GENOMIC DNA]</scope>
    <source>
        <strain evidence="2 3">22Lin</strain>
    </source>
</reference>
<dbReference type="RefSeq" id="WP_169259050.1">
    <property type="nucleotide sequence ID" value="NZ_WTVQ01000004.1"/>
</dbReference>
<gene>
    <name evidence="2" type="ORF">GPA25_03945</name>
</gene>
<dbReference type="InterPro" id="IPR010696">
    <property type="entry name" value="DUF1272"/>
</dbReference>
<dbReference type="EMBL" id="WTVQ01000004">
    <property type="protein sequence ID" value="NMG73906.1"/>
    <property type="molecule type" value="Genomic_DNA"/>
</dbReference>
<evidence type="ECO:0000313" key="2">
    <source>
        <dbReference type="EMBL" id="NMG73906.1"/>
    </source>
</evidence>
<evidence type="ECO:0000313" key="3">
    <source>
        <dbReference type="Proteomes" id="UP000648984"/>
    </source>
</evidence>
<dbReference type="Pfam" id="PF06906">
    <property type="entry name" value="DUF1272"/>
    <property type="match status" value="1"/>
</dbReference>
<proteinExistence type="predicted"/>
<dbReference type="Proteomes" id="UP000648984">
    <property type="component" value="Unassembled WGS sequence"/>
</dbReference>
<name>A0ABX1Q905_9RHOO</name>
<sequence length="82" mass="8718">MLELRPNCECCNKDLPPESTEARICSFECTFCASCADGPLGGKCPNCGGELLARPRRPANRLANNPASTQRIYKPGGCANSA</sequence>
<keyword evidence="3" id="KW-1185">Reference proteome</keyword>
<protein>
    <submittedName>
        <fullName evidence="2">DUF1272 domain-containing protein</fullName>
    </submittedName>
</protein>
<accession>A0ABX1Q905</accession>